<evidence type="ECO:0000313" key="2">
    <source>
        <dbReference type="Proteomes" id="UP001056120"/>
    </source>
</evidence>
<protein>
    <submittedName>
        <fullName evidence="1">Uncharacterized protein</fullName>
    </submittedName>
</protein>
<sequence length="95" mass="10346">MNTWVPTFTEPVSQENLSESSDGTDVMEEGEFRQVLESSGEKSSRIIGEGIGSFSEDKESVLITKVGLRELGNFQDGTGINGQQMEMEQEPTAGN</sequence>
<comment type="caution">
    <text evidence="1">The sequence shown here is derived from an EMBL/GenBank/DDBJ whole genome shotgun (WGS) entry which is preliminary data.</text>
</comment>
<gene>
    <name evidence="1" type="ORF">L1987_13931</name>
</gene>
<reference evidence="2" key="1">
    <citation type="journal article" date="2022" name="Mol. Ecol. Resour.">
        <title>The genomes of chicory, endive, great burdock and yacon provide insights into Asteraceae palaeo-polyploidization history and plant inulin production.</title>
        <authorList>
            <person name="Fan W."/>
            <person name="Wang S."/>
            <person name="Wang H."/>
            <person name="Wang A."/>
            <person name="Jiang F."/>
            <person name="Liu H."/>
            <person name="Zhao H."/>
            <person name="Xu D."/>
            <person name="Zhang Y."/>
        </authorList>
    </citation>
    <scope>NUCLEOTIDE SEQUENCE [LARGE SCALE GENOMIC DNA]</scope>
    <source>
        <strain evidence="2">cv. Yunnan</strain>
    </source>
</reference>
<evidence type="ECO:0000313" key="1">
    <source>
        <dbReference type="EMBL" id="KAI3820075.1"/>
    </source>
</evidence>
<name>A0ACB9JK00_9ASTR</name>
<dbReference type="EMBL" id="CM042021">
    <property type="protein sequence ID" value="KAI3820075.1"/>
    <property type="molecule type" value="Genomic_DNA"/>
</dbReference>
<reference evidence="1 2" key="2">
    <citation type="journal article" date="2022" name="Mol. Ecol. Resour.">
        <title>The genomes of chicory, endive, great burdock and yacon provide insights into Asteraceae paleo-polyploidization history and plant inulin production.</title>
        <authorList>
            <person name="Fan W."/>
            <person name="Wang S."/>
            <person name="Wang H."/>
            <person name="Wang A."/>
            <person name="Jiang F."/>
            <person name="Liu H."/>
            <person name="Zhao H."/>
            <person name="Xu D."/>
            <person name="Zhang Y."/>
        </authorList>
    </citation>
    <scope>NUCLEOTIDE SEQUENCE [LARGE SCALE GENOMIC DNA]</scope>
    <source>
        <strain evidence="2">cv. Yunnan</strain>
        <tissue evidence="1">Leaves</tissue>
    </source>
</reference>
<organism evidence="1 2">
    <name type="scientific">Smallanthus sonchifolius</name>
    <dbReference type="NCBI Taxonomy" id="185202"/>
    <lineage>
        <taxon>Eukaryota</taxon>
        <taxon>Viridiplantae</taxon>
        <taxon>Streptophyta</taxon>
        <taxon>Embryophyta</taxon>
        <taxon>Tracheophyta</taxon>
        <taxon>Spermatophyta</taxon>
        <taxon>Magnoliopsida</taxon>
        <taxon>eudicotyledons</taxon>
        <taxon>Gunneridae</taxon>
        <taxon>Pentapetalae</taxon>
        <taxon>asterids</taxon>
        <taxon>campanulids</taxon>
        <taxon>Asterales</taxon>
        <taxon>Asteraceae</taxon>
        <taxon>Asteroideae</taxon>
        <taxon>Heliantheae alliance</taxon>
        <taxon>Millerieae</taxon>
        <taxon>Smallanthus</taxon>
    </lineage>
</organism>
<proteinExistence type="predicted"/>
<accession>A0ACB9JK00</accession>
<keyword evidence="2" id="KW-1185">Reference proteome</keyword>
<dbReference type="Proteomes" id="UP001056120">
    <property type="component" value="Linkage Group LG04"/>
</dbReference>